<sequence length="30" mass="3779">MDKKTETKTRFRQESDKKIVAFLTFIYYKY</sequence>
<reference evidence="1" key="1">
    <citation type="journal article" date="2021" name="Proc. Natl. Acad. Sci. U.S.A.">
        <title>A Catalog of Tens of Thousands of Viruses from Human Metagenomes Reveals Hidden Associations with Chronic Diseases.</title>
        <authorList>
            <person name="Tisza M.J."/>
            <person name="Buck C.B."/>
        </authorList>
    </citation>
    <scope>NUCLEOTIDE SEQUENCE</scope>
    <source>
        <strain evidence="1">Ctbrg2</strain>
    </source>
</reference>
<name>A0A8S5LGD8_9CAUD</name>
<accession>A0A8S5LGD8</accession>
<evidence type="ECO:0000313" key="1">
    <source>
        <dbReference type="EMBL" id="DAD68873.1"/>
    </source>
</evidence>
<dbReference type="EMBL" id="BK014711">
    <property type="protein sequence ID" value="DAD68873.1"/>
    <property type="molecule type" value="Genomic_DNA"/>
</dbReference>
<organism evidence="1">
    <name type="scientific">Siphoviridae sp. ctbrg2</name>
    <dbReference type="NCBI Taxonomy" id="2823589"/>
    <lineage>
        <taxon>Viruses</taxon>
        <taxon>Duplodnaviria</taxon>
        <taxon>Heunggongvirae</taxon>
        <taxon>Uroviricota</taxon>
        <taxon>Caudoviricetes</taxon>
    </lineage>
</organism>
<proteinExistence type="predicted"/>
<protein>
    <submittedName>
        <fullName evidence="1">Uncharacterized protein</fullName>
    </submittedName>
</protein>